<evidence type="ECO:0000256" key="15">
    <source>
        <dbReference type="SAM" id="MobiDB-lite"/>
    </source>
</evidence>
<keyword evidence="2" id="KW-0963">Cytoplasm</keyword>
<evidence type="ECO:0000256" key="6">
    <source>
        <dbReference type="ARBA" id="ARBA00022794"/>
    </source>
</evidence>
<dbReference type="PANTHER" id="PTHR47971:SF20">
    <property type="entry name" value="KINESIN-LIKE PROTEIN KIF24"/>
    <property type="match status" value="1"/>
</dbReference>
<feature type="region of interest" description="Disordered" evidence="15">
    <location>
        <begin position="782"/>
        <end position="820"/>
    </location>
</feature>
<dbReference type="FunFam" id="3.40.850.10:FF:000012">
    <property type="entry name" value="Kinesin-like protein"/>
    <property type="match status" value="1"/>
</dbReference>
<comment type="similarity">
    <text evidence="11">Belongs to the TRAFAC class myosin-kinesin ATPase superfamily. Kinesin family. KIN-13 subfamily.</text>
</comment>
<name>A0A1U8CH54_MESAU</name>
<evidence type="ECO:0000256" key="2">
    <source>
        <dbReference type="ARBA" id="ARBA00022490"/>
    </source>
</evidence>
<accession>A0A1U8CH54</accession>
<dbReference type="SUPFAM" id="SSF52540">
    <property type="entry name" value="P-loop containing nucleoside triphosphate hydrolases"/>
    <property type="match status" value="1"/>
</dbReference>
<dbReference type="CDD" id="cd01367">
    <property type="entry name" value="KISc_KIF2_like"/>
    <property type="match status" value="1"/>
</dbReference>
<dbReference type="InterPro" id="IPR036961">
    <property type="entry name" value="Kinesin_motor_dom_sf"/>
</dbReference>
<evidence type="ECO:0000256" key="5">
    <source>
        <dbReference type="ARBA" id="ARBA00022741"/>
    </source>
</evidence>
<feature type="compositionally biased region" description="Polar residues" evidence="15">
    <location>
        <begin position="783"/>
        <end position="797"/>
    </location>
</feature>
<keyword evidence="18" id="KW-1185">Reference proteome</keyword>
<dbReference type="GO" id="GO:0005814">
    <property type="term" value="C:centriole"/>
    <property type="evidence" value="ECO:0007669"/>
    <property type="project" value="UniProtKB-SubCell"/>
</dbReference>
<evidence type="ECO:0000256" key="9">
    <source>
        <dbReference type="ARBA" id="ARBA00023212"/>
    </source>
</evidence>
<dbReference type="Proteomes" id="UP000886700">
    <property type="component" value="Unplaced"/>
</dbReference>
<evidence type="ECO:0000259" key="16">
    <source>
        <dbReference type="PROSITE" id="PS50067"/>
    </source>
</evidence>
<keyword evidence="3" id="KW-0597">Phosphoprotein</keyword>
<feature type="domain" description="SAM" evidence="17">
    <location>
        <begin position="1"/>
        <end position="64"/>
    </location>
</feature>
<feature type="binding site" evidence="14">
    <location>
        <begin position="305"/>
        <end position="312"/>
    </location>
    <ligand>
        <name>ATP</name>
        <dbReference type="ChEBI" id="CHEBI:30616"/>
    </ligand>
</feature>
<evidence type="ECO:0000256" key="8">
    <source>
        <dbReference type="ARBA" id="ARBA00023175"/>
    </source>
</evidence>
<evidence type="ECO:0000256" key="10">
    <source>
        <dbReference type="ARBA" id="ARBA00057466"/>
    </source>
</evidence>
<dbReference type="PROSITE" id="PS00411">
    <property type="entry name" value="KINESIN_MOTOR_1"/>
    <property type="match status" value="1"/>
</dbReference>
<feature type="compositionally biased region" description="Low complexity" evidence="15">
    <location>
        <begin position="545"/>
        <end position="556"/>
    </location>
</feature>
<dbReference type="RefSeq" id="XP_021087923.1">
    <property type="nucleotide sequence ID" value="XM_021232264.1"/>
</dbReference>
<dbReference type="CTD" id="347240"/>
<evidence type="ECO:0000256" key="13">
    <source>
        <dbReference type="ARBA" id="ARBA00073211"/>
    </source>
</evidence>
<proteinExistence type="inferred from homology"/>
<dbReference type="InterPro" id="IPR027417">
    <property type="entry name" value="P-loop_NTPase"/>
</dbReference>
<keyword evidence="8 14" id="KW-0505">Motor protein</keyword>
<feature type="region of interest" description="Disordered" evidence="15">
    <location>
        <begin position="605"/>
        <end position="640"/>
    </location>
</feature>
<feature type="region of interest" description="Disordered" evidence="15">
    <location>
        <begin position="884"/>
        <end position="921"/>
    </location>
</feature>
<dbReference type="Gene3D" id="3.40.850.10">
    <property type="entry name" value="Kinesin motor domain"/>
    <property type="match status" value="1"/>
</dbReference>
<keyword evidence="4" id="KW-0493">Microtubule</keyword>
<reference evidence="19 20" key="1">
    <citation type="submission" date="2025-04" db="UniProtKB">
        <authorList>
            <consortium name="RefSeq"/>
        </authorList>
    </citation>
    <scope>IDENTIFICATION</scope>
</reference>
<dbReference type="InterPro" id="IPR019821">
    <property type="entry name" value="Kinesin_motor_CS"/>
</dbReference>
<feature type="region of interest" description="Disordered" evidence="15">
    <location>
        <begin position="1080"/>
        <end position="1147"/>
    </location>
</feature>
<comment type="subunit">
    <text evidence="12">Interacts with CCP110, CEP97, TALPID3. Interacts with MPHOSPH9.</text>
</comment>
<organism evidence="18 19">
    <name type="scientific">Mesocricetus auratus</name>
    <name type="common">Golden hamster</name>
    <dbReference type="NCBI Taxonomy" id="10036"/>
    <lineage>
        <taxon>Eukaryota</taxon>
        <taxon>Metazoa</taxon>
        <taxon>Chordata</taxon>
        <taxon>Craniata</taxon>
        <taxon>Vertebrata</taxon>
        <taxon>Euteleostomi</taxon>
        <taxon>Mammalia</taxon>
        <taxon>Eutheria</taxon>
        <taxon>Euarchontoglires</taxon>
        <taxon>Glires</taxon>
        <taxon>Rodentia</taxon>
        <taxon>Myomorpha</taxon>
        <taxon>Muroidea</taxon>
        <taxon>Cricetidae</taxon>
        <taxon>Cricetinae</taxon>
        <taxon>Mesocricetus</taxon>
    </lineage>
</organism>
<dbReference type="GO" id="GO:0030030">
    <property type="term" value="P:cell projection organization"/>
    <property type="evidence" value="ECO:0007669"/>
    <property type="project" value="UniProtKB-KW"/>
</dbReference>
<dbReference type="GO" id="GO:0003777">
    <property type="term" value="F:microtubule motor activity"/>
    <property type="evidence" value="ECO:0007669"/>
    <property type="project" value="InterPro"/>
</dbReference>
<evidence type="ECO:0000313" key="22">
    <source>
        <dbReference type="RefSeq" id="XP_021087924.1"/>
    </source>
</evidence>
<evidence type="ECO:0000256" key="14">
    <source>
        <dbReference type="PROSITE-ProRule" id="PRU00283"/>
    </source>
</evidence>
<dbReference type="GO" id="GO:0005524">
    <property type="term" value="F:ATP binding"/>
    <property type="evidence" value="ECO:0007669"/>
    <property type="project" value="UniProtKB-UniRule"/>
</dbReference>
<dbReference type="GeneID" id="101836732"/>
<protein>
    <recommendedName>
        <fullName evidence="13">Kinesin-like protein KIF24</fullName>
    </recommendedName>
</protein>
<feature type="compositionally biased region" description="Basic and acidic residues" evidence="15">
    <location>
        <begin position="972"/>
        <end position="983"/>
    </location>
</feature>
<dbReference type="GO" id="GO:0007018">
    <property type="term" value="P:microtubule-based movement"/>
    <property type="evidence" value="ECO:0007669"/>
    <property type="project" value="InterPro"/>
</dbReference>
<dbReference type="GO" id="GO:0007019">
    <property type="term" value="P:microtubule depolymerization"/>
    <property type="evidence" value="ECO:0007669"/>
    <property type="project" value="UniProtKB-ARBA"/>
</dbReference>
<dbReference type="GO" id="GO:0005874">
    <property type="term" value="C:microtubule"/>
    <property type="evidence" value="ECO:0007669"/>
    <property type="project" value="UniProtKB-KW"/>
</dbReference>
<dbReference type="Gene3D" id="1.10.150.50">
    <property type="entry name" value="Transcription Factor, Ets-1"/>
    <property type="match status" value="1"/>
</dbReference>
<feature type="region of interest" description="Disordered" evidence="15">
    <location>
        <begin position="1173"/>
        <end position="1201"/>
    </location>
</feature>
<dbReference type="SUPFAM" id="SSF47769">
    <property type="entry name" value="SAM/Pointed domain"/>
    <property type="match status" value="1"/>
</dbReference>
<feature type="compositionally biased region" description="Low complexity" evidence="15">
    <location>
        <begin position="1080"/>
        <end position="1100"/>
    </location>
</feature>
<dbReference type="SMART" id="SM00129">
    <property type="entry name" value="KISc"/>
    <property type="match status" value="1"/>
</dbReference>
<dbReference type="InterPro" id="IPR027640">
    <property type="entry name" value="Kinesin-like_fam"/>
</dbReference>
<dbReference type="PROSITE" id="PS50105">
    <property type="entry name" value="SAM_DOMAIN"/>
    <property type="match status" value="1"/>
</dbReference>
<feature type="compositionally biased region" description="Acidic residues" evidence="15">
    <location>
        <begin position="805"/>
        <end position="816"/>
    </location>
</feature>
<dbReference type="InterPro" id="IPR001660">
    <property type="entry name" value="SAM"/>
</dbReference>
<gene>
    <name evidence="19 20 21 22 23" type="primary">Kif24</name>
</gene>
<keyword evidence="6" id="KW-0970">Cilium biogenesis/degradation</keyword>
<dbReference type="CDD" id="cd09541">
    <property type="entry name" value="SAM_KIF24-like"/>
    <property type="match status" value="1"/>
</dbReference>
<keyword evidence="7 14" id="KW-0067">ATP-binding</keyword>
<evidence type="ECO:0000256" key="7">
    <source>
        <dbReference type="ARBA" id="ARBA00022840"/>
    </source>
</evidence>
<feature type="region of interest" description="Disordered" evidence="15">
    <location>
        <begin position="943"/>
        <end position="1002"/>
    </location>
</feature>
<evidence type="ECO:0000313" key="20">
    <source>
        <dbReference type="RefSeq" id="XP_021087922.1"/>
    </source>
</evidence>
<dbReference type="KEGG" id="maua:101836732"/>
<evidence type="ECO:0000259" key="17">
    <source>
        <dbReference type="PROSITE" id="PS50105"/>
    </source>
</evidence>
<dbReference type="RefSeq" id="XP_021087924.1">
    <property type="nucleotide sequence ID" value="XM_021232265.1"/>
</dbReference>
<comment type="function">
    <text evidence="10">Microtubule-dependent motor protein that acts as a negative regulator of ciliogenesis by mediating recruitment of CCP110 to mother centriole in cycling cells, leading to restrict nucleation of cilia at centrioles. Mediates depolymerization of microtubules of centriolar origin, possibly to suppress aberrant cilia formation. Following activation by NEK2 involved in disassembly of primary cilium during G2/M phase but does not disassemble fully formed ciliary axonemes. As cilium assembly and disassembly is proposed to coexist in a dynamic equilibrium may suppress nascent cilium assembly and, potentially, ciliar re-assembly in cells that have already disassembled their cilia ensuring the completion of cilium removal in the later stages of the cell cycle. Plays an important role in recruiting MPHOSPH9, a negative regulator of cilia formation to the distal end of mother centriole.</text>
</comment>
<dbReference type="eggNOG" id="KOG0246">
    <property type="taxonomic scope" value="Eukaryota"/>
</dbReference>
<evidence type="ECO:0000313" key="21">
    <source>
        <dbReference type="RefSeq" id="XP_021087923.1"/>
    </source>
</evidence>
<evidence type="ECO:0000313" key="23">
    <source>
        <dbReference type="RefSeq" id="XP_021087925.1"/>
    </source>
</evidence>
<comment type="subcellular location">
    <subcellularLocation>
        <location evidence="1">Cytoplasm</location>
        <location evidence="1">Cytoskeleton</location>
        <location evidence="1">Microtubule organizing center</location>
        <location evidence="1">Centrosome</location>
        <location evidence="1">Centriole</location>
    </subcellularLocation>
</comment>
<evidence type="ECO:0000313" key="18">
    <source>
        <dbReference type="Proteomes" id="UP000886700"/>
    </source>
</evidence>
<dbReference type="FunFam" id="1.10.150.50:FF:000052">
    <property type="entry name" value="Kinesin family member 24"/>
    <property type="match status" value="1"/>
</dbReference>
<dbReference type="RefSeq" id="XP_021087925.1">
    <property type="nucleotide sequence ID" value="XM_021232266.1"/>
</dbReference>
<evidence type="ECO:0000256" key="3">
    <source>
        <dbReference type="ARBA" id="ARBA00022553"/>
    </source>
</evidence>
<dbReference type="Pfam" id="PF00536">
    <property type="entry name" value="SAM_1"/>
    <property type="match status" value="1"/>
</dbReference>
<dbReference type="PANTHER" id="PTHR47971">
    <property type="entry name" value="KINESIN-RELATED PROTEIN 6"/>
    <property type="match status" value="1"/>
</dbReference>
<feature type="region of interest" description="Disordered" evidence="15">
    <location>
        <begin position="545"/>
        <end position="573"/>
    </location>
</feature>
<dbReference type="GO" id="GO:0008017">
    <property type="term" value="F:microtubule binding"/>
    <property type="evidence" value="ECO:0007669"/>
    <property type="project" value="InterPro"/>
</dbReference>
<evidence type="ECO:0000256" key="4">
    <source>
        <dbReference type="ARBA" id="ARBA00022701"/>
    </source>
</evidence>
<feature type="domain" description="Kinesin motor" evidence="16">
    <location>
        <begin position="215"/>
        <end position="536"/>
    </location>
</feature>
<feature type="compositionally biased region" description="Polar residues" evidence="15">
    <location>
        <begin position="986"/>
        <end position="995"/>
    </location>
</feature>
<evidence type="ECO:0000256" key="12">
    <source>
        <dbReference type="ARBA" id="ARBA00064835"/>
    </source>
</evidence>
<dbReference type="PROSITE" id="PS50067">
    <property type="entry name" value="KINESIN_MOTOR_2"/>
    <property type="match status" value="1"/>
</dbReference>
<evidence type="ECO:0000256" key="1">
    <source>
        <dbReference type="ARBA" id="ARBA00004114"/>
    </source>
</evidence>
<sequence length="1341" mass="147808">MASWLYECLCEAELAQYYPHFTALGLQKIDELAKVTMKDYSKLGVHDMNDRKRLFQLIKIIKIMQEEDEALSSPEHPLQTSSLYSKSQEFRSGPRRQLHFDSPAGSKARTVCSEVCNLSGFSVEEQKSKVLGHMLPDDSQDRTKIRTLNASAAGAYMQTETDTPLFSSNYFSPKLGNGDIPVIQRVSHVLGYNYGIPHSCVRQITSENPWTEMEKIRVCVRKRPLGVREVRRGEVNIITVEDKETLLVHEKKEAVDLTQYILQHVFYFDEVFGETCTNRDVYLKTAHPLIQHIFNGGNATCFAYGQTGAGKTYTMIGTHENPGLYALAAKDIFRRLKVSRRGLCVWISFYEVYCGQLYDLLNGRKRLFAREDSKHVVQIAGLRELQVDSVELLLQVILKGSKERSTGATGVNADSSRSHAIIQIQIKDSAKRTFGRISFIDLAGSERAADARDSDRQTKMEGAEINQSLLALKECIRALDQEHTHTPFRQSKLTQVLKDSFIGNAKTCMIANISPSHIATEHTLNTLRYADRVKELKKGVKCCASATSRRTSANSSPKRVQSSPVALPGDKCSPKKVRLGLQQSLAVASGPTRLKVHPLASHAANIPFASGPKTPSKRGSSRGSPAPEWDTKTSPWKGTMRSDHLIKKGAEESAPLCSEKSHIVSKTSIGWESRASGPREGLLCVRMPARGKKVQPVQPVQKQLLSRARLPGNSHHLEASQDSKVGTPARLALEAWTNCLPQQKEREEHLRIYHQQFQQPPLLKQKLKYQPLQRLLCQHRPSESQLPNETVSPLHSSPESHDGVQAEDQDDSDFSEDSFSHMQKTTLEKSGSSFFLHQNREHNPEEQVAERQQCLRFSSETDGDERGPADSWVCSKEPIINHRKGAFSQSHSPKEEDSASSGPSPKDNLAQNPSSSQVDFGHHQEMGGAQAFDIRLEAFSSEVPGQAESSLPSPENGLSFPLSHIAVSGSPDLRDREVSKDKMTQAPGTVSSSAPFQEDSEEHFHACSANASGLMAPLTMSLLETPNQEDPSSLEQVAQDGAGHGLMAEIIGGPGVGHTVLSCTQEAALPVSSATAHLWLSSSPPDNRPSSDLPALSPSPIHQHSPDNPSTRGACQSRRPALLPHNHVGGDADDDSADETEPGRSLSFPRKLFSNMHAGVPYSSPLLASCTGSSREAGSPWAQERGHPAGFSWQEGVSSTDAVKPSDEDILWLKHRPISLDTPVVPSCSPKASGTLCPLTLEQAKQAVICAHQEQLDEMAELDFREETLMNQMDSSDFEDFVTQLDKVLALKSRCIQSLRSQLQLCLTCHRPAAAPKRTNRAVLEEDLPWVPADNHSLSCL</sequence>
<keyword evidence="5 14" id="KW-0547">Nucleotide-binding</keyword>
<dbReference type="InterPro" id="IPR013761">
    <property type="entry name" value="SAM/pointed_sf"/>
</dbReference>
<keyword evidence="9" id="KW-0206">Cytoskeleton</keyword>
<dbReference type="PRINTS" id="PR00380">
    <property type="entry name" value="KINESINHEAVY"/>
</dbReference>
<dbReference type="InterPro" id="IPR001752">
    <property type="entry name" value="Kinesin_motor_dom"/>
</dbReference>
<dbReference type="Pfam" id="PF00225">
    <property type="entry name" value="Kinesin"/>
    <property type="match status" value="1"/>
</dbReference>
<dbReference type="STRING" id="10036.ENSMAUP00000010800"/>
<dbReference type="RefSeq" id="XP_021087922.1">
    <property type="nucleotide sequence ID" value="XM_021232263.1"/>
</dbReference>
<feature type="compositionally biased region" description="Acidic residues" evidence="15">
    <location>
        <begin position="1131"/>
        <end position="1140"/>
    </location>
</feature>
<dbReference type="OrthoDB" id="3176171at2759"/>
<dbReference type="RefSeq" id="XP_012975003.1">
    <property type="nucleotide sequence ID" value="XM_013119549.2"/>
</dbReference>
<evidence type="ECO:0000256" key="11">
    <source>
        <dbReference type="ARBA" id="ARBA00061030"/>
    </source>
</evidence>
<evidence type="ECO:0000313" key="19">
    <source>
        <dbReference type="RefSeq" id="XP_012975003.1"/>
    </source>
</evidence>
<feature type="compositionally biased region" description="Polar residues" evidence="15">
    <location>
        <begin position="899"/>
        <end position="918"/>
    </location>
</feature>